<accession>A0A0A9BG32</accession>
<proteinExistence type="predicted"/>
<protein>
    <submittedName>
        <fullName evidence="1">Uncharacterized protein</fullName>
    </submittedName>
</protein>
<sequence length="19" mass="1963">MNNGTVAFPSKDVSLVING</sequence>
<name>A0A0A9BG32_ARUDO</name>
<evidence type="ECO:0000313" key="1">
    <source>
        <dbReference type="EMBL" id="JAD62311.1"/>
    </source>
</evidence>
<organism evidence="1">
    <name type="scientific">Arundo donax</name>
    <name type="common">Giant reed</name>
    <name type="synonym">Donax arundinaceus</name>
    <dbReference type="NCBI Taxonomy" id="35708"/>
    <lineage>
        <taxon>Eukaryota</taxon>
        <taxon>Viridiplantae</taxon>
        <taxon>Streptophyta</taxon>
        <taxon>Embryophyta</taxon>
        <taxon>Tracheophyta</taxon>
        <taxon>Spermatophyta</taxon>
        <taxon>Magnoliopsida</taxon>
        <taxon>Liliopsida</taxon>
        <taxon>Poales</taxon>
        <taxon>Poaceae</taxon>
        <taxon>PACMAD clade</taxon>
        <taxon>Arundinoideae</taxon>
        <taxon>Arundineae</taxon>
        <taxon>Arundo</taxon>
    </lineage>
</organism>
<reference evidence="1" key="1">
    <citation type="submission" date="2014-09" db="EMBL/GenBank/DDBJ databases">
        <authorList>
            <person name="Magalhaes I.L.F."/>
            <person name="Oliveira U."/>
            <person name="Santos F.R."/>
            <person name="Vidigal T.H.D.A."/>
            <person name="Brescovit A.D."/>
            <person name="Santos A.J."/>
        </authorList>
    </citation>
    <scope>NUCLEOTIDE SEQUENCE</scope>
    <source>
        <tissue evidence="1">Shoot tissue taken approximately 20 cm above the soil surface</tissue>
    </source>
</reference>
<dbReference type="AlphaFoldDB" id="A0A0A9BG32"/>
<reference evidence="1" key="2">
    <citation type="journal article" date="2015" name="Data Brief">
        <title>Shoot transcriptome of the giant reed, Arundo donax.</title>
        <authorList>
            <person name="Barrero R.A."/>
            <person name="Guerrero F.D."/>
            <person name="Moolhuijzen P."/>
            <person name="Goolsby J.A."/>
            <person name="Tidwell J."/>
            <person name="Bellgard S.E."/>
            <person name="Bellgard M.I."/>
        </authorList>
    </citation>
    <scope>NUCLEOTIDE SEQUENCE</scope>
    <source>
        <tissue evidence="1">Shoot tissue taken approximately 20 cm above the soil surface</tissue>
    </source>
</reference>
<dbReference type="EMBL" id="GBRH01235584">
    <property type="protein sequence ID" value="JAD62311.1"/>
    <property type="molecule type" value="Transcribed_RNA"/>
</dbReference>